<keyword evidence="6 7" id="KW-0472">Membrane</keyword>
<evidence type="ECO:0000259" key="8">
    <source>
        <dbReference type="Pfam" id="PF02706"/>
    </source>
</evidence>
<dbReference type="Proteomes" id="UP000295558">
    <property type="component" value="Unassembled WGS sequence"/>
</dbReference>
<dbReference type="PANTHER" id="PTHR32309:SF13">
    <property type="entry name" value="FERRIC ENTEROBACTIN TRANSPORT PROTEIN FEPE"/>
    <property type="match status" value="1"/>
</dbReference>
<feature type="domain" description="Polysaccharide chain length determinant N-terminal" evidence="8">
    <location>
        <begin position="8"/>
        <end position="97"/>
    </location>
</feature>
<evidence type="ECO:0000313" key="9">
    <source>
        <dbReference type="EMBL" id="TDR52615.1"/>
    </source>
</evidence>
<dbReference type="GO" id="GO:0005886">
    <property type="term" value="C:plasma membrane"/>
    <property type="evidence" value="ECO:0007669"/>
    <property type="project" value="UniProtKB-SubCell"/>
</dbReference>
<keyword evidence="10" id="KW-1185">Reference proteome</keyword>
<evidence type="ECO:0000256" key="7">
    <source>
        <dbReference type="SAM" id="Phobius"/>
    </source>
</evidence>
<dbReference type="InterPro" id="IPR003856">
    <property type="entry name" value="LPS_length_determ_N"/>
</dbReference>
<dbReference type="STRING" id="1265846.PROCOU_07478"/>
<dbReference type="EMBL" id="SNZK01000007">
    <property type="protein sequence ID" value="TDR52615.1"/>
    <property type="molecule type" value="Genomic_DNA"/>
</dbReference>
<evidence type="ECO:0000256" key="4">
    <source>
        <dbReference type="ARBA" id="ARBA00022692"/>
    </source>
</evidence>
<evidence type="ECO:0000256" key="5">
    <source>
        <dbReference type="ARBA" id="ARBA00022989"/>
    </source>
</evidence>
<proteinExistence type="inferred from homology"/>
<comment type="similarity">
    <text evidence="2">Belongs to the CpsC/CapA family.</text>
</comment>
<dbReference type="InterPro" id="IPR050445">
    <property type="entry name" value="Bact_polysacc_biosynth/exp"/>
</dbReference>
<dbReference type="PANTHER" id="PTHR32309">
    <property type="entry name" value="TYROSINE-PROTEIN KINASE"/>
    <property type="match status" value="1"/>
</dbReference>
<protein>
    <submittedName>
        <fullName evidence="9">Capsular polysaccharide biosynthesis protein</fullName>
    </submittedName>
</protein>
<name>A0A4R6ZK55_9LIST</name>
<keyword evidence="5 7" id="KW-1133">Transmembrane helix</keyword>
<comment type="caution">
    <text evidence="9">The sequence shown here is derived from an EMBL/GenBank/DDBJ whole genome shotgun (WGS) entry which is preliminary data.</text>
</comment>
<dbReference type="GO" id="GO:0004713">
    <property type="term" value="F:protein tyrosine kinase activity"/>
    <property type="evidence" value="ECO:0007669"/>
    <property type="project" value="TreeGrafter"/>
</dbReference>
<feature type="transmembrane region" description="Helical" evidence="7">
    <location>
        <begin position="173"/>
        <end position="192"/>
    </location>
</feature>
<accession>A0A4R6ZK55</accession>
<dbReference type="AlphaFoldDB" id="A0A4R6ZK55"/>
<reference evidence="9 10" key="1">
    <citation type="submission" date="2019-03" db="EMBL/GenBank/DDBJ databases">
        <title>Genomic Encyclopedia of Type Strains, Phase III (KMG-III): the genomes of soil and plant-associated and newly described type strains.</title>
        <authorList>
            <person name="Whitman W."/>
        </authorList>
    </citation>
    <scope>NUCLEOTIDE SEQUENCE [LARGE SCALE GENOMIC DNA]</scope>
    <source>
        <strain evidence="9 10">CECT 7972</strain>
    </source>
</reference>
<keyword evidence="4 7" id="KW-0812">Transmembrane</keyword>
<dbReference type="Pfam" id="PF02706">
    <property type="entry name" value="Wzz"/>
    <property type="match status" value="1"/>
</dbReference>
<evidence type="ECO:0000256" key="3">
    <source>
        <dbReference type="ARBA" id="ARBA00022475"/>
    </source>
</evidence>
<organism evidence="9 10">
    <name type="scientific">Listeria rocourtiae</name>
    <dbReference type="NCBI Taxonomy" id="647910"/>
    <lineage>
        <taxon>Bacteria</taxon>
        <taxon>Bacillati</taxon>
        <taxon>Bacillota</taxon>
        <taxon>Bacilli</taxon>
        <taxon>Bacillales</taxon>
        <taxon>Listeriaceae</taxon>
        <taxon>Listeria</taxon>
    </lineage>
</organism>
<keyword evidence="3" id="KW-1003">Cell membrane</keyword>
<evidence type="ECO:0000256" key="6">
    <source>
        <dbReference type="ARBA" id="ARBA00023136"/>
    </source>
</evidence>
<feature type="transmembrane region" description="Helical" evidence="7">
    <location>
        <begin position="18"/>
        <end position="35"/>
    </location>
</feature>
<comment type="subcellular location">
    <subcellularLocation>
        <location evidence="1">Cell membrane</location>
        <topology evidence="1">Multi-pass membrane protein</topology>
    </subcellularLocation>
</comment>
<evidence type="ECO:0000256" key="2">
    <source>
        <dbReference type="ARBA" id="ARBA00006683"/>
    </source>
</evidence>
<gene>
    <name evidence="9" type="ORF">DFP96_10752</name>
</gene>
<sequence>MLETNIFRNYINKLLKRWYLILFFSLFFIFCVHLVKSNFIDTEYESSIELLVLPSSDKNKEANETDESSVRVSIQLMNTYMNIIRSTKVLEDVKKELDLGGSVQQLKNSITVSSNENSLSMNITVKSNAADKSKDIATTTARITQEQIKKYFTGNQMVVLNTAVKGVPISSNIYYVVAGIMGAWVGMIYIFIELLLTRKIRDEIDIQQFGFPVVGIIGYSKEKGKKPFDKR</sequence>
<evidence type="ECO:0000313" key="10">
    <source>
        <dbReference type="Proteomes" id="UP000295558"/>
    </source>
</evidence>
<evidence type="ECO:0000256" key="1">
    <source>
        <dbReference type="ARBA" id="ARBA00004651"/>
    </source>
</evidence>